<accession>A0ABY7F5C3</accession>
<protein>
    <recommendedName>
        <fullName evidence="1">RIG-I-like receptor C-terminal domain-containing protein</fullName>
    </recommendedName>
</protein>
<dbReference type="Proteomes" id="UP001164746">
    <property type="component" value="Chromosome 10"/>
</dbReference>
<reference evidence="2" key="1">
    <citation type="submission" date="2022-11" db="EMBL/GenBank/DDBJ databases">
        <title>Centuries of genome instability and evolution in soft-shell clam transmissible cancer (bioRxiv).</title>
        <authorList>
            <person name="Hart S.F.M."/>
            <person name="Yonemitsu M.A."/>
            <person name="Giersch R.M."/>
            <person name="Beal B.F."/>
            <person name="Arriagada G."/>
            <person name="Davis B.W."/>
            <person name="Ostrander E.A."/>
            <person name="Goff S.P."/>
            <person name="Metzger M.J."/>
        </authorList>
    </citation>
    <scope>NUCLEOTIDE SEQUENCE</scope>
    <source>
        <strain evidence="2">MELC-2E11</strain>
        <tissue evidence="2">Siphon/mantle</tissue>
    </source>
</reference>
<dbReference type="Pfam" id="PF18119">
    <property type="entry name" value="RIG-I_C"/>
    <property type="match status" value="1"/>
</dbReference>
<gene>
    <name evidence="2" type="ORF">MAR_031997</name>
</gene>
<proteinExistence type="predicted"/>
<feature type="domain" description="RIG-I-like receptor C-terminal" evidence="1">
    <location>
        <begin position="6"/>
        <end position="142"/>
    </location>
</feature>
<dbReference type="EMBL" id="CP111021">
    <property type="protein sequence ID" value="WAR17403.1"/>
    <property type="molecule type" value="Genomic_DNA"/>
</dbReference>
<evidence type="ECO:0000313" key="2">
    <source>
        <dbReference type="EMBL" id="WAR17403.1"/>
    </source>
</evidence>
<feature type="non-terminal residue" evidence="2">
    <location>
        <position position="1"/>
    </location>
</feature>
<evidence type="ECO:0000313" key="3">
    <source>
        <dbReference type="Proteomes" id="UP001164746"/>
    </source>
</evidence>
<dbReference type="InterPro" id="IPR041204">
    <property type="entry name" value="RIG-I-like_C"/>
</dbReference>
<organism evidence="2 3">
    <name type="scientific">Mya arenaria</name>
    <name type="common">Soft-shell clam</name>
    <dbReference type="NCBI Taxonomy" id="6604"/>
    <lineage>
        <taxon>Eukaryota</taxon>
        <taxon>Metazoa</taxon>
        <taxon>Spiralia</taxon>
        <taxon>Lophotrochozoa</taxon>
        <taxon>Mollusca</taxon>
        <taxon>Bivalvia</taxon>
        <taxon>Autobranchia</taxon>
        <taxon>Heteroconchia</taxon>
        <taxon>Euheterodonta</taxon>
        <taxon>Imparidentia</taxon>
        <taxon>Neoheterodontei</taxon>
        <taxon>Myida</taxon>
        <taxon>Myoidea</taxon>
        <taxon>Myidae</taxon>
        <taxon>Mya</taxon>
    </lineage>
</organism>
<sequence length="175" mass="20543">FSELIEVEGRSNDVFKQALEDIVQKINNYITPNQTIIECTSDDKELLDECRIPPTFGTDKYMQWSSEFEHKIAQISSDDIRRVLQPCWEFLQEYNKALLVYNDARLKEALKILSEFILNVKKVQTYHSTDNFLLELYTDLEHKTSALEDINPKLIKLQEILKTFCRSKSLGELYL</sequence>
<name>A0ABY7F5C3_MYAAR</name>
<keyword evidence="3" id="KW-1185">Reference proteome</keyword>
<dbReference type="Gene3D" id="1.20.1320.30">
    <property type="match status" value="1"/>
</dbReference>
<evidence type="ECO:0000259" key="1">
    <source>
        <dbReference type="Pfam" id="PF18119"/>
    </source>
</evidence>